<evidence type="ECO:0000313" key="4">
    <source>
        <dbReference type="EMBL" id="AFY01557.1"/>
    </source>
</evidence>
<dbReference type="InterPro" id="IPR000073">
    <property type="entry name" value="AB_hydrolase_1"/>
</dbReference>
<dbReference type="Proteomes" id="UP000010074">
    <property type="component" value="Chromosome"/>
</dbReference>
<dbReference type="Pfam" id="PF00561">
    <property type="entry name" value="Abhydrolase_1"/>
    <property type="match status" value="1"/>
</dbReference>
<keyword evidence="1" id="KW-0472">Membrane</keyword>
<name>K7ZFJ3_BDEBC</name>
<gene>
    <name evidence="4" type="ORF">Bdt_1870</name>
</gene>
<dbReference type="PANTHER" id="PTHR12277">
    <property type="entry name" value="ALPHA/BETA HYDROLASE DOMAIN-CONTAINING PROTEIN"/>
    <property type="match status" value="1"/>
</dbReference>
<feature type="domain" description="AB hydrolase-1" evidence="2">
    <location>
        <begin position="220"/>
        <end position="271"/>
    </location>
</feature>
<dbReference type="KEGG" id="bbat:Bdt_1870"/>
<evidence type="ECO:0000259" key="2">
    <source>
        <dbReference type="Pfam" id="PF00561"/>
    </source>
</evidence>
<dbReference type="SUPFAM" id="SSF53474">
    <property type="entry name" value="alpha/beta-Hydrolases"/>
    <property type="match status" value="1"/>
</dbReference>
<proteinExistence type="predicted"/>
<evidence type="ECO:0000313" key="5">
    <source>
        <dbReference type="Proteomes" id="UP000010074"/>
    </source>
</evidence>
<evidence type="ECO:0000259" key="3">
    <source>
        <dbReference type="Pfam" id="PF12146"/>
    </source>
</evidence>
<feature type="domain" description="Serine aminopeptidase S33" evidence="3">
    <location>
        <begin position="92"/>
        <end position="215"/>
    </location>
</feature>
<dbReference type="PATRIC" id="fig|1069642.3.peg.1844"/>
<reference evidence="4 5" key="1">
    <citation type="journal article" date="2012" name="BMC Genomics">
        <title>Genome analysis of a simultaneously predatory and prey-independent, novel Bdellovibrio bacteriovorus from the River Tiber, supports in silico predictions of both ancient and recent lateral gene transfer from diverse bacteria.</title>
        <authorList>
            <person name="Hobley L."/>
            <person name="Lerner T.R."/>
            <person name="Williams L.E."/>
            <person name="Lambert C."/>
            <person name="Till R."/>
            <person name="Milner D.S."/>
            <person name="Basford S.M."/>
            <person name="Capeness M.J."/>
            <person name="Fenton A.K."/>
            <person name="Atterbury R.J."/>
            <person name="Harris M.A."/>
            <person name="Sockett R.E."/>
        </authorList>
    </citation>
    <scope>NUCLEOTIDE SEQUENCE [LARGE SCALE GENOMIC DNA]</scope>
    <source>
        <strain evidence="4 5">Tiberius</strain>
    </source>
</reference>
<dbReference type="STRING" id="1069642.Bdt_1870"/>
<dbReference type="HOGENOM" id="CLU_029375_2_1_7"/>
<sequence>MGYYQQFTIKTVSAYNVNMKNQGFSYLKRVVRVVAISYLGIVFLLYFFQERFIFFPKVLSADYKFQFAGDFQEKILTVGDTQVHSLLFKVPAPNGMILYFHGNAGAMDSWGEVALELSQKSGYNVWMVDYPGFGKSTGSVRSQQQLLDVAQAFVNEARREGPEQRLFIYGRSVGSGIAVKTAAENKVDGLILETPYTSLFEMAKLRFSWFPQILLKYSMPSSQWIQNVNAPILIVHGDADQVIPAEMGYKLSQASNRSTYVLIPGGNHNNLSEYGAYWDAVLSILK</sequence>
<keyword evidence="1" id="KW-1133">Transmembrane helix</keyword>
<dbReference type="Pfam" id="PF12146">
    <property type="entry name" value="Hydrolase_4"/>
    <property type="match status" value="1"/>
</dbReference>
<dbReference type="Gene3D" id="3.40.50.1820">
    <property type="entry name" value="alpha/beta hydrolase"/>
    <property type="match status" value="1"/>
</dbReference>
<dbReference type="InterPro" id="IPR029058">
    <property type="entry name" value="AB_hydrolase_fold"/>
</dbReference>
<keyword evidence="1" id="KW-0812">Transmembrane</keyword>
<dbReference type="AlphaFoldDB" id="K7ZFJ3"/>
<feature type="transmembrane region" description="Helical" evidence="1">
    <location>
        <begin position="30"/>
        <end position="48"/>
    </location>
</feature>
<dbReference type="EMBL" id="CP002930">
    <property type="protein sequence ID" value="AFY01557.1"/>
    <property type="molecule type" value="Genomic_DNA"/>
</dbReference>
<organism evidence="4 5">
    <name type="scientific">Bdellovibrio bacteriovorus str. Tiberius</name>
    <dbReference type="NCBI Taxonomy" id="1069642"/>
    <lineage>
        <taxon>Bacteria</taxon>
        <taxon>Pseudomonadati</taxon>
        <taxon>Bdellovibrionota</taxon>
        <taxon>Bdellovibrionia</taxon>
        <taxon>Bdellovibrionales</taxon>
        <taxon>Pseudobdellovibrionaceae</taxon>
        <taxon>Bdellovibrio</taxon>
    </lineage>
</organism>
<dbReference type="InterPro" id="IPR022742">
    <property type="entry name" value="Hydrolase_4"/>
</dbReference>
<evidence type="ECO:0000256" key="1">
    <source>
        <dbReference type="SAM" id="Phobius"/>
    </source>
</evidence>
<protein>
    <submittedName>
        <fullName evidence="4">Putative phospholipase/carboxylesterase</fullName>
    </submittedName>
</protein>
<dbReference type="PANTHER" id="PTHR12277:SF81">
    <property type="entry name" value="PROTEIN ABHD13"/>
    <property type="match status" value="1"/>
</dbReference>
<accession>K7ZFJ3</accession>